<proteinExistence type="predicted"/>
<feature type="coiled-coil region" evidence="1">
    <location>
        <begin position="122"/>
        <end position="187"/>
    </location>
</feature>
<dbReference type="Proteomes" id="UP001218034">
    <property type="component" value="Chromosome"/>
</dbReference>
<reference evidence="2 3" key="1">
    <citation type="submission" date="2022-09" db="EMBL/GenBank/DDBJ databases">
        <title>Xylan utilization by haloarchaea-nanohaloarchaea associations.</title>
        <authorList>
            <person name="Yakimov M."/>
        </authorList>
    </citation>
    <scope>NUCLEOTIDE SEQUENCE [LARGE SCALE GENOMIC DNA]</scope>
    <source>
        <strain evidence="2 3">SVXNc</strain>
    </source>
</reference>
<sequence length="196" mass="23079">MDLLGKQAEEAKQGVQQVSDQIDQLESHLNAVDSALQDYMENSGAVLNADLKVEESQTSEIDREKTEIQRLESKIDEMSEQMSRIQKHQRKNTEMIKQITDSQLLDTIQKIRKLVNTSNKRFYNLQSDFTDLEDRLNELENDFVMEVNSREFDFEKKLDARKFKEERKEVREELSKLRASVNFLADDEEEDELRID</sequence>
<gene>
    <name evidence="2" type="ORF">SVXNc_0312</name>
</gene>
<name>A0ABY8CDP2_9ARCH</name>
<dbReference type="GeneID" id="90589748"/>
<evidence type="ECO:0000313" key="3">
    <source>
        <dbReference type="Proteomes" id="UP001218034"/>
    </source>
</evidence>
<feature type="coiled-coil region" evidence="1">
    <location>
        <begin position="8"/>
        <end position="91"/>
    </location>
</feature>
<dbReference type="EMBL" id="CP104395">
    <property type="protein sequence ID" value="WEL19339.1"/>
    <property type="molecule type" value="Genomic_DNA"/>
</dbReference>
<evidence type="ECO:0000256" key="1">
    <source>
        <dbReference type="SAM" id="Coils"/>
    </source>
</evidence>
<evidence type="ECO:0000313" key="2">
    <source>
        <dbReference type="EMBL" id="WEL19339.1"/>
    </source>
</evidence>
<protein>
    <submittedName>
        <fullName evidence="2">Uncharacterized protein</fullName>
    </submittedName>
</protein>
<keyword evidence="1" id="KW-0175">Coiled coil</keyword>
<accession>A0ABY8CDP2</accession>
<organism evidence="2 3">
    <name type="scientific">Candidatus Nanohalococcus occultus</name>
    <dbReference type="NCBI Taxonomy" id="2978047"/>
    <lineage>
        <taxon>Archaea</taxon>
        <taxon>Candidatus Nanohalarchaeota</taxon>
        <taxon>Candidatus Nanohalarchaeota incertae sedis</taxon>
        <taxon>Candidatus Nanohalococcus</taxon>
    </lineage>
</organism>
<keyword evidence="3" id="KW-1185">Reference proteome</keyword>
<dbReference type="RefSeq" id="WP_347722211.1">
    <property type="nucleotide sequence ID" value="NZ_CP104395.1"/>
</dbReference>